<accession>A0A139QLV9</accession>
<dbReference type="AlphaFoldDB" id="A0A139QLV9"/>
<sequence>MYFPYLRGRQYELIALRELLENNKLGSAVIPIIEPVRLSPTLVSTLEGFKDKRQKCSIVMNPGVGSFLEEYSDFSKSNLATRLDRLIDESENFYYVSLISKDYSLEENFKSIADIGKQITVCKKPDDLQGYNKNYREQETAYNFISEIGRLKREVQGNKVKISDNFVKLARNTDYSDKDDEFFSDDHKYFIEDEYKGFSDYSIVGEEYSESGFAPYAVAIHIVYFDSDENLRIHHFVSETNQDPTNPAGKFKEALEKLITFVNEGLVERTLAINEFEKLYKTGSYPGLGTVKKLSIMHHIELVSKYLDRISGDSE</sequence>
<proteinExistence type="predicted"/>
<reference evidence="1 2" key="1">
    <citation type="submission" date="2016-01" db="EMBL/GenBank/DDBJ databases">
        <title>Highly variable Streptococcus oralis are common among viridans streptococci isolated from primates.</title>
        <authorList>
            <person name="Denapaite D."/>
            <person name="Rieger M."/>
            <person name="Koendgen S."/>
            <person name="Brueckner R."/>
            <person name="Ochigava I."/>
            <person name="Kappeler P."/>
            <person name="Maetz-Rensing K."/>
            <person name="Leendertz F."/>
            <person name="Hakenbeck R."/>
        </authorList>
    </citation>
    <scope>NUCLEOTIDE SEQUENCE [LARGE SCALE GENOMIC DNA]</scope>
    <source>
        <strain evidence="1 2">DD24</strain>
    </source>
</reference>
<evidence type="ECO:0000313" key="1">
    <source>
        <dbReference type="EMBL" id="KXU03351.1"/>
    </source>
</evidence>
<dbReference type="EMBL" id="LQZB01000204">
    <property type="protein sequence ID" value="KXU03351.1"/>
    <property type="molecule type" value="Genomic_DNA"/>
</dbReference>
<dbReference type="PATRIC" id="fig|1303.84.peg.2077"/>
<evidence type="ECO:0000313" key="2">
    <source>
        <dbReference type="Proteomes" id="UP000070353"/>
    </source>
</evidence>
<name>A0A139QLV9_STROR</name>
<organism evidence="1 2">
    <name type="scientific">Streptococcus oralis</name>
    <dbReference type="NCBI Taxonomy" id="1303"/>
    <lineage>
        <taxon>Bacteria</taxon>
        <taxon>Bacillati</taxon>
        <taxon>Bacillota</taxon>
        <taxon>Bacilli</taxon>
        <taxon>Lactobacillales</taxon>
        <taxon>Streptococcaceae</taxon>
        <taxon>Streptococcus</taxon>
    </lineage>
</organism>
<dbReference type="RefSeq" id="WP_061409968.1">
    <property type="nucleotide sequence ID" value="NZ_KQ970762.1"/>
</dbReference>
<gene>
    <name evidence="1" type="ORF">SORDD24_01883</name>
</gene>
<dbReference type="NCBIfam" id="NF033831">
    <property type="entry name" value="sce7725_fam"/>
    <property type="match status" value="1"/>
</dbReference>
<dbReference type="InterPro" id="IPR047727">
    <property type="entry name" value="Sce7725-like"/>
</dbReference>
<comment type="caution">
    <text evidence="1">The sequence shown here is derived from an EMBL/GenBank/DDBJ whole genome shotgun (WGS) entry which is preliminary data.</text>
</comment>
<dbReference type="OrthoDB" id="8910160at2"/>
<dbReference type="Proteomes" id="UP000070353">
    <property type="component" value="Unassembled WGS sequence"/>
</dbReference>
<protein>
    <recommendedName>
        <fullName evidence="3">Sce7725 family protein</fullName>
    </recommendedName>
</protein>
<evidence type="ECO:0008006" key="3">
    <source>
        <dbReference type="Google" id="ProtNLM"/>
    </source>
</evidence>